<dbReference type="Gene3D" id="1.20.80.30">
    <property type="match status" value="1"/>
</dbReference>
<feature type="active site" description="Proton donor" evidence="12">
    <location>
        <position position="837"/>
    </location>
</feature>
<dbReference type="InterPro" id="IPR008279">
    <property type="entry name" value="PEP-util_enz_mobile_dom"/>
</dbReference>
<comment type="cofactor">
    <cofactor evidence="1 11 14">
        <name>Mg(2+)</name>
        <dbReference type="ChEBI" id="CHEBI:18420"/>
    </cofactor>
</comment>
<feature type="active site" description="Tele-phosphohistidine intermediate" evidence="12">
    <location>
        <position position="452"/>
    </location>
</feature>
<feature type="binding site" evidence="13">
    <location>
        <position position="772"/>
    </location>
    <ligand>
        <name>substrate</name>
    </ligand>
</feature>
<dbReference type="GO" id="GO:0050242">
    <property type="term" value="F:pyruvate, phosphate dikinase activity"/>
    <property type="evidence" value="ECO:0007669"/>
    <property type="project" value="UniProtKB-UniRule"/>
</dbReference>
<evidence type="ECO:0000256" key="2">
    <source>
        <dbReference type="ARBA" id="ARBA00007837"/>
    </source>
</evidence>
<feature type="binding site" evidence="14">
    <location>
        <position position="774"/>
    </location>
    <ligand>
        <name>Mg(2+)</name>
        <dbReference type="ChEBI" id="CHEBI:18420"/>
    </ligand>
</feature>
<keyword evidence="10 14" id="KW-0460">Magnesium</keyword>
<dbReference type="SUPFAM" id="SSF56059">
    <property type="entry name" value="Glutathione synthetase ATP-binding domain-like"/>
    <property type="match status" value="1"/>
</dbReference>
<dbReference type="Pfam" id="PF00391">
    <property type="entry name" value="PEP-utilizers"/>
    <property type="match status" value="1"/>
</dbReference>
<evidence type="ECO:0000256" key="3">
    <source>
        <dbReference type="ARBA" id="ARBA00011994"/>
    </source>
</evidence>
<evidence type="ECO:0000256" key="12">
    <source>
        <dbReference type="PIRSR" id="PIRSR000853-1"/>
    </source>
</evidence>
<feature type="domain" description="PEP-utilising enzyme mobile" evidence="15">
    <location>
        <begin position="420"/>
        <end position="500"/>
    </location>
</feature>
<evidence type="ECO:0000259" key="15">
    <source>
        <dbReference type="Pfam" id="PF00391"/>
    </source>
</evidence>
<dbReference type="GO" id="GO:0016301">
    <property type="term" value="F:kinase activity"/>
    <property type="evidence" value="ECO:0007669"/>
    <property type="project" value="UniProtKB-UniRule"/>
</dbReference>
<feature type="binding site" evidence="13">
    <location>
        <position position="750"/>
    </location>
    <ligand>
        <name>substrate</name>
    </ligand>
</feature>
<evidence type="ECO:0000313" key="18">
    <source>
        <dbReference type="EMBL" id="PTQ57045.1"/>
    </source>
</evidence>
<dbReference type="NCBIfam" id="TIGR01828">
    <property type="entry name" value="pyru_phos_dikin"/>
    <property type="match status" value="1"/>
</dbReference>
<dbReference type="Proteomes" id="UP000244338">
    <property type="component" value="Unassembled WGS sequence"/>
</dbReference>
<gene>
    <name evidence="18" type="ORF">BSOLF_2315</name>
</gene>
<dbReference type="InterPro" id="IPR018274">
    <property type="entry name" value="PEP_util_AS"/>
</dbReference>
<proteinExistence type="inferred from homology"/>
<keyword evidence="7" id="KW-0547">Nucleotide-binding</keyword>
<feature type="domain" description="PEP-utilising enzyme C-terminal" evidence="17">
    <location>
        <begin position="517"/>
        <end position="875"/>
    </location>
</feature>
<dbReference type="PANTHER" id="PTHR22931">
    <property type="entry name" value="PHOSPHOENOLPYRUVATE DIKINASE-RELATED"/>
    <property type="match status" value="1"/>
</dbReference>
<dbReference type="PANTHER" id="PTHR22931:SF9">
    <property type="entry name" value="PYRUVATE, PHOSPHATE DIKINASE 1, CHLOROPLASTIC"/>
    <property type="match status" value="1"/>
</dbReference>
<dbReference type="InterPro" id="IPR036637">
    <property type="entry name" value="Phosphohistidine_dom_sf"/>
</dbReference>
<dbReference type="Gene3D" id="3.30.1490.20">
    <property type="entry name" value="ATP-grasp fold, A domain"/>
    <property type="match status" value="1"/>
</dbReference>
<evidence type="ECO:0000256" key="4">
    <source>
        <dbReference type="ARBA" id="ARBA00020138"/>
    </source>
</evidence>
<dbReference type="InterPro" id="IPR023151">
    <property type="entry name" value="PEP_util_CS"/>
</dbReference>
<evidence type="ECO:0000256" key="5">
    <source>
        <dbReference type="ARBA" id="ARBA00022679"/>
    </source>
</evidence>
<keyword evidence="8 18" id="KW-0418">Kinase</keyword>
<comment type="similarity">
    <text evidence="2 11">Belongs to the PEP-utilizing enzyme family.</text>
</comment>
<dbReference type="InterPro" id="IPR000121">
    <property type="entry name" value="PEP_util_C"/>
</dbReference>
<dbReference type="InterPro" id="IPR010121">
    <property type="entry name" value="Pyruvate_phosphate_dikinase"/>
</dbReference>
<evidence type="ECO:0000256" key="8">
    <source>
        <dbReference type="ARBA" id="ARBA00022777"/>
    </source>
</evidence>
<evidence type="ECO:0000256" key="14">
    <source>
        <dbReference type="PIRSR" id="PIRSR000853-3"/>
    </source>
</evidence>
<dbReference type="AlphaFoldDB" id="A0A2R6Y319"/>
<dbReference type="InterPro" id="IPR002192">
    <property type="entry name" value="PPDK_AMP/ATP-bd"/>
</dbReference>
<feature type="binding site" evidence="13">
    <location>
        <position position="614"/>
    </location>
    <ligand>
        <name>substrate</name>
    </ligand>
</feature>
<evidence type="ECO:0000259" key="17">
    <source>
        <dbReference type="Pfam" id="PF02896"/>
    </source>
</evidence>
<dbReference type="NCBIfam" id="NF004531">
    <property type="entry name" value="PRK05878.1"/>
    <property type="match status" value="1"/>
</dbReference>
<keyword evidence="5" id="KW-0808">Transferase</keyword>
<dbReference type="InterPro" id="IPR040442">
    <property type="entry name" value="Pyrv_kinase-like_dom_sf"/>
</dbReference>
<feature type="domain" description="Pyruvate phosphate dikinase AMP/ATP-binding" evidence="16">
    <location>
        <begin position="56"/>
        <end position="291"/>
    </location>
</feature>
<dbReference type="EC" id="2.7.9.1" evidence="3 11"/>
<evidence type="ECO:0000256" key="13">
    <source>
        <dbReference type="PIRSR" id="PIRSR000853-2"/>
    </source>
</evidence>
<dbReference type="Pfam" id="PF01326">
    <property type="entry name" value="PPDK_N"/>
    <property type="match status" value="3"/>
</dbReference>
<dbReference type="Pfam" id="PF02896">
    <property type="entry name" value="PEP-utilizers_C"/>
    <property type="match status" value="1"/>
</dbReference>
<feature type="binding site" evidence="13">
    <location>
        <position position="771"/>
    </location>
    <ligand>
        <name>substrate</name>
    </ligand>
</feature>
<dbReference type="PROSITE" id="PS00370">
    <property type="entry name" value="PEP_ENZYMES_PHOS_SITE"/>
    <property type="match status" value="1"/>
</dbReference>
<evidence type="ECO:0000256" key="9">
    <source>
        <dbReference type="ARBA" id="ARBA00022840"/>
    </source>
</evidence>
<dbReference type="Gene3D" id="1.10.189.10">
    <property type="entry name" value="Pyruvate Phosphate Dikinase, domain 2"/>
    <property type="match status" value="1"/>
</dbReference>
<keyword evidence="18" id="KW-0670">Pyruvate</keyword>
<name>A0A2R6Y319_9BACL</name>
<organism evidence="18 19">
    <name type="scientific">Candidatus Carbonibacillus altaicus</name>
    <dbReference type="NCBI Taxonomy" id="2163959"/>
    <lineage>
        <taxon>Bacteria</taxon>
        <taxon>Bacillati</taxon>
        <taxon>Bacillota</taxon>
        <taxon>Bacilli</taxon>
        <taxon>Bacillales</taxon>
        <taxon>Candidatus Carbonibacillus</taxon>
    </lineage>
</organism>
<feature type="binding site" evidence="13">
    <location>
        <position position="774"/>
    </location>
    <ligand>
        <name>substrate</name>
    </ligand>
</feature>
<feature type="binding site" evidence="13">
    <location>
        <position position="558"/>
    </location>
    <ligand>
        <name>substrate</name>
    </ligand>
</feature>
<comment type="caution">
    <text evidence="18">The sequence shown here is derived from an EMBL/GenBank/DDBJ whole genome shotgun (WGS) entry which is preliminary data.</text>
</comment>
<evidence type="ECO:0000313" key="19">
    <source>
        <dbReference type="Proteomes" id="UP000244338"/>
    </source>
</evidence>
<reference evidence="19" key="1">
    <citation type="journal article" date="2018" name="Sci. Rep.">
        <title>Lignite coal burning seam in the remote Altai Mountains harbors a hydrogen-driven thermophilic microbial community.</title>
        <authorList>
            <person name="Kadnikov V.V."/>
            <person name="Mardanov A.V."/>
            <person name="Ivasenko D.A."/>
            <person name="Antsiferov D.V."/>
            <person name="Beletsky A.V."/>
            <person name="Karnachuk O.V."/>
            <person name="Ravin N.V."/>
        </authorList>
    </citation>
    <scope>NUCLEOTIDE SEQUENCE [LARGE SCALE GENOMIC DNA]</scope>
</reference>
<dbReference type="SUPFAM" id="SSF51621">
    <property type="entry name" value="Phosphoenolpyruvate/pyruvate domain"/>
    <property type="match status" value="1"/>
</dbReference>
<accession>A0A2R6Y319</accession>
<dbReference type="InterPro" id="IPR015813">
    <property type="entry name" value="Pyrv/PenolPyrv_kinase-like_dom"/>
</dbReference>
<dbReference type="Gene3D" id="3.30.470.20">
    <property type="entry name" value="ATP-grasp fold, B domain"/>
    <property type="match status" value="1"/>
</dbReference>
<evidence type="ECO:0000256" key="6">
    <source>
        <dbReference type="ARBA" id="ARBA00022723"/>
    </source>
</evidence>
<feature type="binding site" evidence="14">
    <location>
        <position position="750"/>
    </location>
    <ligand>
        <name>Mg(2+)</name>
        <dbReference type="ChEBI" id="CHEBI:18420"/>
    </ligand>
</feature>
<protein>
    <recommendedName>
        <fullName evidence="4 11">Pyruvate, phosphate dikinase</fullName>
        <ecNumber evidence="3 11">2.7.9.1</ecNumber>
    </recommendedName>
</protein>
<evidence type="ECO:0000256" key="7">
    <source>
        <dbReference type="ARBA" id="ARBA00022741"/>
    </source>
</evidence>
<dbReference type="InterPro" id="IPR013815">
    <property type="entry name" value="ATP_grasp_subdomain_1"/>
</dbReference>
<feature type="domain" description="Pyruvate phosphate dikinase AMP/ATP-binding" evidence="16">
    <location>
        <begin position="18"/>
        <end position="54"/>
    </location>
</feature>
<dbReference type="Gene3D" id="3.50.30.10">
    <property type="entry name" value="Phosphohistidine domain"/>
    <property type="match status" value="1"/>
</dbReference>
<dbReference type="PROSITE" id="PS00742">
    <property type="entry name" value="PEP_ENZYMES_2"/>
    <property type="match status" value="1"/>
</dbReference>
<dbReference type="EMBL" id="PEBX01000014">
    <property type="protein sequence ID" value="PTQ57045.1"/>
    <property type="molecule type" value="Genomic_DNA"/>
</dbReference>
<dbReference type="PIRSF" id="PIRSF000853">
    <property type="entry name" value="PPDK"/>
    <property type="match status" value="1"/>
</dbReference>
<dbReference type="GO" id="GO:0005524">
    <property type="term" value="F:ATP binding"/>
    <property type="evidence" value="ECO:0007669"/>
    <property type="project" value="UniProtKB-UniRule"/>
</dbReference>
<keyword evidence="9" id="KW-0067">ATP-binding</keyword>
<dbReference type="Gene3D" id="3.20.20.60">
    <property type="entry name" value="Phosphoenolpyruvate-binding domains"/>
    <property type="match status" value="1"/>
</dbReference>
<sequence>MKKYVYHFHEGDQSMKGLLGGKGANLAEMTRVGLPVPPGFTITTEACLLYYEQGERLPDDLVDEIFRGLAHLMQKTGKTFGDPRNPLLVSVRSGAAISMPGMMDTILNLGLNDETVKGLAHLTQNSRFAYDAYRRFIQMFSDVVLGIPHYLFEEVIEKKKKERGVSSDPELTAEDWQSVIASFLAIVQKESGRAFPQDPKDQLLEAVRAVFRSWNNQRAIVYRKIHKIPDDLGTAVNVQSMVFGNMGNDSGTGVAFTRNPSTGEKELYGEFLLNAQGEDVVAGIRTPQPIASLEIEMPAVYAQFREIAERLERHYRDMQDIEFTVERGTLYLLQTRNGKRTAQAAVNIAVDMVEEGLIDRRTALMRIEPAHLDQLLHRRIDERSDLKVLVKGLPASPGAAAGEVVFDADEAAEAARDGRRVILVRPETTPEDIHGIVAAEAVVTSRGGMTSHAAVVARGMGKACVAGVEAIEIDLQEKVFRVGDTVVREGDVISVDGSKGTIMLGEVPLVEAELSPAFQTLLSWADEVRALGVRANADTPQDAALARSFGAEGIGLCRTEHMFMAPERVPLVQKMILAGDDIERRTYLEQLRPLQEEDFYGILKAMAPYPVTIRLLDPPLHEFLPNYETLLLEVDRLEREGRLQSESAQEKLNLLRKVRQLREANPMLGLRGCRLGIIHPDIYAMQVEAIFRAATRLITEGVQPAVEIMIPLVGDKEELLLLRKLVDDVYARIYGETGVTVSYLVGTMIELPRAALTADRIAEVAEFFSFGTNDLTQTTFGYSRDDAEGKFLHHYLEHKILPDNPFAVLDEPGVGKLIEIGVELGKKTRPSLKTGICGEHGGDAQSIDFCHRHGLDYVSASPYRVPLARLSAAQAALRHTLSGDESTKNPVGTK</sequence>
<comment type="catalytic activity">
    <reaction evidence="11">
        <text>pyruvate + phosphate + ATP = phosphoenolpyruvate + AMP + diphosphate + H(+)</text>
        <dbReference type="Rhea" id="RHEA:10756"/>
        <dbReference type="ChEBI" id="CHEBI:15361"/>
        <dbReference type="ChEBI" id="CHEBI:15378"/>
        <dbReference type="ChEBI" id="CHEBI:30616"/>
        <dbReference type="ChEBI" id="CHEBI:33019"/>
        <dbReference type="ChEBI" id="CHEBI:43474"/>
        <dbReference type="ChEBI" id="CHEBI:58702"/>
        <dbReference type="ChEBI" id="CHEBI:456215"/>
        <dbReference type="EC" id="2.7.9.1"/>
    </reaction>
</comment>
<evidence type="ECO:0000259" key="16">
    <source>
        <dbReference type="Pfam" id="PF01326"/>
    </source>
</evidence>
<dbReference type="SUPFAM" id="SSF52009">
    <property type="entry name" value="Phosphohistidine domain"/>
    <property type="match status" value="1"/>
</dbReference>
<evidence type="ECO:0000256" key="11">
    <source>
        <dbReference type="PIRNR" id="PIRNR000853"/>
    </source>
</evidence>
<feature type="binding site" evidence="13">
    <location>
        <position position="773"/>
    </location>
    <ligand>
        <name>substrate</name>
    </ligand>
</feature>
<feature type="domain" description="Pyruvate phosphate dikinase AMP/ATP-binding" evidence="16">
    <location>
        <begin position="303"/>
        <end position="355"/>
    </location>
</feature>
<keyword evidence="6 14" id="KW-0479">Metal-binding</keyword>
<evidence type="ECO:0000256" key="1">
    <source>
        <dbReference type="ARBA" id="ARBA00001946"/>
    </source>
</evidence>
<dbReference type="GO" id="GO:0046872">
    <property type="term" value="F:metal ion binding"/>
    <property type="evidence" value="ECO:0007669"/>
    <property type="project" value="UniProtKB-UniRule"/>
</dbReference>
<evidence type="ECO:0000256" key="10">
    <source>
        <dbReference type="ARBA" id="ARBA00022842"/>
    </source>
</evidence>